<dbReference type="InterPro" id="IPR029261">
    <property type="entry name" value="Transposase_Znf"/>
</dbReference>
<dbReference type="PANTHER" id="PTHR33498">
    <property type="entry name" value="TRANSPOSASE FOR INSERTION SEQUENCE ELEMENT IS1557"/>
    <property type="match status" value="1"/>
</dbReference>
<evidence type="ECO:0000313" key="3">
    <source>
        <dbReference type="Proteomes" id="UP000236340"/>
    </source>
</evidence>
<proteinExistence type="predicted"/>
<comment type="caution">
    <text evidence="2">The sequence shown here is derived from an EMBL/GenBank/DDBJ whole genome shotgun (WGS) entry which is preliminary data.</text>
</comment>
<dbReference type="EMBL" id="PPFX01000020">
    <property type="protein sequence ID" value="PNU19931.1"/>
    <property type="molecule type" value="Genomic_DNA"/>
</dbReference>
<feature type="domain" description="Transposase IS204/IS1001/IS1096/IS1165 zinc-finger" evidence="1">
    <location>
        <begin position="43"/>
        <end position="88"/>
    </location>
</feature>
<evidence type="ECO:0000313" key="2">
    <source>
        <dbReference type="EMBL" id="PNU19931.1"/>
    </source>
</evidence>
<feature type="non-terminal residue" evidence="2">
    <location>
        <position position="180"/>
    </location>
</feature>
<sequence>MLIKTLLNKVERFKSFVYGSIAVRIIDGVEALVIDIEPRRNSRPICPECGKKRSTYDRQPQRLFEYLPVWSFKAYFRYAPRRVNCPEHGVKVEALPWGFGKERMTFSYQVYLARWAKRLSWKETAAIFETSWDTVFRAVQFVVDYGLTHRSLEGVTEIGVDEISVFKGHKYLTLVYQLNA</sequence>
<evidence type="ECO:0000259" key="1">
    <source>
        <dbReference type="Pfam" id="PF14690"/>
    </source>
</evidence>
<protein>
    <submittedName>
        <fullName evidence="2">ISL3 family transposase</fullName>
    </submittedName>
</protein>
<reference evidence="2 3" key="1">
    <citation type="journal article" date="2018" name="Genome Announc.">
        <title>Genome Sequence of Geothermobacter sp. HR-1 Iron Reducer from the Loihi Seamount.</title>
        <authorList>
            <person name="Smith H."/>
            <person name="Abuyen K."/>
            <person name="Tremblay J."/>
            <person name="Savalia P."/>
            <person name="Perez-Rodriguez I."/>
            <person name="Emerson D."/>
            <person name="Tully B."/>
            <person name="Amend J."/>
        </authorList>
    </citation>
    <scope>NUCLEOTIDE SEQUENCE [LARGE SCALE GENOMIC DNA]</scope>
    <source>
        <strain evidence="2 3">HR-1</strain>
    </source>
</reference>
<gene>
    <name evidence="2" type="ORF">C2E25_09670</name>
</gene>
<dbReference type="Proteomes" id="UP000236340">
    <property type="component" value="Unassembled WGS sequence"/>
</dbReference>
<organism evidence="2 3">
    <name type="scientific">Geothermobacter hydrogeniphilus</name>
    <dbReference type="NCBI Taxonomy" id="1969733"/>
    <lineage>
        <taxon>Bacteria</taxon>
        <taxon>Pseudomonadati</taxon>
        <taxon>Thermodesulfobacteriota</taxon>
        <taxon>Desulfuromonadia</taxon>
        <taxon>Desulfuromonadales</taxon>
        <taxon>Geothermobacteraceae</taxon>
        <taxon>Geothermobacter</taxon>
    </lineage>
</organism>
<dbReference type="AlphaFoldDB" id="A0A2K2H9J2"/>
<accession>A0A2K2H9J2</accession>
<dbReference type="PANTHER" id="PTHR33498:SF1">
    <property type="entry name" value="TRANSPOSASE FOR INSERTION SEQUENCE ELEMENT IS1557"/>
    <property type="match status" value="1"/>
</dbReference>
<dbReference type="Pfam" id="PF14690">
    <property type="entry name" value="Zn_ribbon_ISL3"/>
    <property type="match status" value="1"/>
</dbReference>
<dbReference type="RefSeq" id="WP_146032938.1">
    <property type="nucleotide sequence ID" value="NZ_PPFX01000020.1"/>
</dbReference>
<dbReference type="InterPro" id="IPR047951">
    <property type="entry name" value="Transpos_ISL3"/>
</dbReference>
<name>A0A2K2H9J2_9BACT</name>